<dbReference type="OrthoDB" id="3649915at2759"/>
<gene>
    <name evidence="1" type="ORF">CLAFUR5_13752</name>
</gene>
<keyword evidence="2" id="KW-1185">Reference proteome</keyword>
<dbReference type="RefSeq" id="XP_047768797.1">
    <property type="nucleotide sequence ID" value="XM_047912900.1"/>
</dbReference>
<reference evidence="1" key="1">
    <citation type="submission" date="2021-12" db="EMBL/GenBank/DDBJ databases">
        <authorList>
            <person name="Zaccaron A."/>
            <person name="Stergiopoulos I."/>
        </authorList>
    </citation>
    <scope>NUCLEOTIDE SEQUENCE</scope>
    <source>
        <strain evidence="1">Race5_Kim</strain>
    </source>
</reference>
<dbReference type="KEGG" id="ffu:CLAFUR5_13752"/>
<evidence type="ECO:0000313" key="1">
    <source>
        <dbReference type="EMBL" id="UJO24431.1"/>
    </source>
</evidence>
<protein>
    <submittedName>
        <fullName evidence="1">Uncharacterized protein</fullName>
    </submittedName>
</protein>
<dbReference type="Proteomes" id="UP000756132">
    <property type="component" value="Chromosome 12"/>
</dbReference>
<name>A0A9Q8UVX3_PASFU</name>
<dbReference type="AlphaFoldDB" id="A0A9Q8UVX3"/>
<reference evidence="1" key="2">
    <citation type="journal article" date="2022" name="Microb. Genom.">
        <title>A chromosome-scale genome assembly of the tomato pathogen Cladosporium fulvum reveals a compartmentalized genome architecture and the presence of a dispensable chromosome.</title>
        <authorList>
            <person name="Zaccaron A.Z."/>
            <person name="Chen L.H."/>
            <person name="Samaras A."/>
            <person name="Stergiopoulos I."/>
        </authorList>
    </citation>
    <scope>NUCLEOTIDE SEQUENCE</scope>
    <source>
        <strain evidence="1">Race5_Kim</strain>
    </source>
</reference>
<dbReference type="EMBL" id="CP090174">
    <property type="protein sequence ID" value="UJO24431.1"/>
    <property type="molecule type" value="Genomic_DNA"/>
</dbReference>
<sequence length="407" mass="46327">MTQRLSSSSSSPYTMTRGADSRISRSMSIGDTYWRLRTYRGATIGDLRKRAQNANYHIKKSASLGETIAAVHRLDRGLVSYANCTLQELRRFHEDRGLGKAPKLGQRILIKALDSADDNATFTKLLDLPAKLRCCIYDFYIDGFQNDTLWDPTHPPLSQTYKLIRSEFLPIFFGTICFQLAFQSTTWGHEAPHRYRLRYETQLFLGSLQPENLATMSRFNVDFTHGSGDFSNVKLRLNKAEKVWAVEVVPNREPNVFGLEAMERIEKEARKGFHGDEGEAKSLTMDDLYAVRKRVDERGFHNFTPPSYQFLASLGPQNLAQISSFEMVFYPRTRLVAKLDKAENVWHVSVVLELSRWSSDVSAAAQLEKDVRQVLGGDPDEAKPLTLERVYSTRRNVESAFPVACAY</sequence>
<proteinExistence type="predicted"/>
<dbReference type="GeneID" id="71993630"/>
<evidence type="ECO:0000313" key="2">
    <source>
        <dbReference type="Proteomes" id="UP000756132"/>
    </source>
</evidence>
<accession>A0A9Q8UVX3</accession>
<organism evidence="1 2">
    <name type="scientific">Passalora fulva</name>
    <name type="common">Tomato leaf mold</name>
    <name type="synonym">Cladosporium fulvum</name>
    <dbReference type="NCBI Taxonomy" id="5499"/>
    <lineage>
        <taxon>Eukaryota</taxon>
        <taxon>Fungi</taxon>
        <taxon>Dikarya</taxon>
        <taxon>Ascomycota</taxon>
        <taxon>Pezizomycotina</taxon>
        <taxon>Dothideomycetes</taxon>
        <taxon>Dothideomycetidae</taxon>
        <taxon>Mycosphaerellales</taxon>
        <taxon>Mycosphaerellaceae</taxon>
        <taxon>Fulvia</taxon>
    </lineage>
</organism>